<comment type="subcellular location">
    <subcellularLocation>
        <location evidence="5">Cytoplasm</location>
    </subcellularLocation>
</comment>
<feature type="binding site" evidence="5">
    <location>
        <position position="65"/>
    </location>
    <ligand>
        <name>Zn(2+)</name>
        <dbReference type="ChEBI" id="CHEBI:29105"/>
    </ligand>
</feature>
<dbReference type="EMBL" id="JARSFG010000016">
    <property type="protein sequence ID" value="MEC1179140.1"/>
    <property type="molecule type" value="Genomic_DNA"/>
</dbReference>
<gene>
    <name evidence="7" type="primary">bstA</name>
    <name evidence="7" type="ORF">P9B03_11655</name>
</gene>
<dbReference type="HAMAP" id="MF_01256">
    <property type="entry name" value="YfiT_hydrol"/>
    <property type="match status" value="1"/>
</dbReference>
<dbReference type="InterPro" id="IPR023774">
    <property type="entry name" value="Put_metal_dep_hydrolase_YfiT"/>
</dbReference>
<comment type="caution">
    <text evidence="7">The sequence shown here is derived from an EMBL/GenBank/DDBJ whole genome shotgun (WGS) entry which is preliminary data.</text>
</comment>
<feature type="binding site" evidence="5">
    <location>
        <position position="160"/>
    </location>
    <ligand>
        <name>Zn(2+)</name>
        <dbReference type="ChEBI" id="CHEBI:29105"/>
    </ligand>
</feature>
<keyword evidence="7" id="KW-0808">Transferase</keyword>
<keyword evidence="3 5" id="KW-0378">Hydrolase</keyword>
<dbReference type="Proteomes" id="UP001344888">
    <property type="component" value="Unassembled WGS sequence"/>
</dbReference>
<dbReference type="GO" id="GO:0016740">
    <property type="term" value="F:transferase activity"/>
    <property type="evidence" value="ECO:0007669"/>
    <property type="project" value="UniProtKB-KW"/>
</dbReference>
<evidence type="ECO:0000256" key="5">
    <source>
        <dbReference type="HAMAP-Rule" id="MF_01256"/>
    </source>
</evidence>
<keyword evidence="8" id="KW-1185">Reference proteome</keyword>
<feature type="binding site" evidence="5">
    <location>
        <position position="156"/>
    </location>
    <ligand>
        <name>Zn(2+)</name>
        <dbReference type="ChEBI" id="CHEBI:29105"/>
    </ligand>
</feature>
<evidence type="ECO:0000256" key="3">
    <source>
        <dbReference type="ARBA" id="ARBA00022801"/>
    </source>
</evidence>
<comment type="cofactor">
    <cofactor evidence="5">
        <name>Zn(2+)</name>
        <dbReference type="ChEBI" id="CHEBI:29105"/>
    </cofactor>
    <text evidence="5">Binds 1 zinc ion per subunit.</text>
</comment>
<dbReference type="InterPro" id="IPR024775">
    <property type="entry name" value="DinB-like"/>
</dbReference>
<comment type="function">
    <text evidence="5">Possible metal-dependent hydrolase.</text>
</comment>
<comment type="similarity">
    <text evidence="5">Belongs to the metal hydrolase YfiT family.</text>
</comment>
<evidence type="ECO:0000313" key="7">
    <source>
        <dbReference type="EMBL" id="MEC1179140.1"/>
    </source>
</evidence>
<organism evidence="7 8">
    <name type="scientific">Metasolibacillus meyeri</name>
    <dbReference type="NCBI Taxonomy" id="1071052"/>
    <lineage>
        <taxon>Bacteria</taxon>
        <taxon>Bacillati</taxon>
        <taxon>Bacillota</taxon>
        <taxon>Bacilli</taxon>
        <taxon>Bacillales</taxon>
        <taxon>Caryophanaceae</taxon>
        <taxon>Metasolibacillus</taxon>
    </lineage>
</organism>
<evidence type="ECO:0000256" key="1">
    <source>
        <dbReference type="ARBA" id="ARBA00022490"/>
    </source>
</evidence>
<protein>
    <recommendedName>
        <fullName evidence="5">Putative metal-dependent hydrolase P9B03_11655</fullName>
        <ecNumber evidence="5">3.-.-.-</ecNumber>
    </recommendedName>
</protein>
<evidence type="ECO:0000256" key="4">
    <source>
        <dbReference type="ARBA" id="ARBA00022833"/>
    </source>
</evidence>
<dbReference type="GO" id="GO:0008270">
    <property type="term" value="F:zinc ion binding"/>
    <property type="evidence" value="ECO:0007669"/>
    <property type="project" value="UniProtKB-UniRule"/>
</dbReference>
<accession>A0AAW9NWU2</accession>
<comment type="subunit">
    <text evidence="5">Homodimer.</text>
</comment>
<feature type="domain" description="DinB-like" evidence="6">
    <location>
        <begin position="28"/>
        <end position="164"/>
    </location>
</feature>
<name>A0AAW9NWU2_9BACL</name>
<evidence type="ECO:0000259" key="6">
    <source>
        <dbReference type="Pfam" id="PF12867"/>
    </source>
</evidence>
<dbReference type="SUPFAM" id="SSF109854">
    <property type="entry name" value="DinB/YfiT-like putative metalloenzymes"/>
    <property type="match status" value="1"/>
</dbReference>
<reference evidence="7 8" key="1">
    <citation type="submission" date="2023-03" db="EMBL/GenBank/DDBJ databases">
        <title>Bacillus Genome Sequencing.</title>
        <authorList>
            <person name="Dunlap C."/>
        </authorList>
    </citation>
    <scope>NUCLEOTIDE SEQUENCE [LARGE SCALE GENOMIC DNA]</scope>
    <source>
        <strain evidence="7 8">B-59205</strain>
    </source>
</reference>
<dbReference type="GO" id="GO:0005737">
    <property type="term" value="C:cytoplasm"/>
    <property type="evidence" value="ECO:0007669"/>
    <property type="project" value="UniProtKB-SubCell"/>
</dbReference>
<keyword evidence="2 5" id="KW-0479">Metal-binding</keyword>
<evidence type="ECO:0000256" key="2">
    <source>
        <dbReference type="ARBA" id="ARBA00022723"/>
    </source>
</evidence>
<sequence length="173" mass="20132">MHDERYPIGEFQCPQSISTQQITDWIEQIEALPQQLNKLTAQLTDAELTYRYRENGWTVRQLIHHIADSHMNSYIRFKLALTEIEPTIKPYAEDKWAELPDSALPIDISLTCLEALHRRWTVLLESLSNSQLKRSFHHPDTGTMPLEQCIGLYAWHGAHHLAHIEQALTLKIR</sequence>
<dbReference type="EC" id="3.-.-.-" evidence="5"/>
<keyword evidence="4 5" id="KW-0862">Zinc</keyword>
<dbReference type="Gene3D" id="1.20.120.450">
    <property type="entry name" value="dinb family like domain"/>
    <property type="match status" value="1"/>
</dbReference>
<proteinExistence type="inferred from homology"/>
<dbReference type="RefSeq" id="WP_326123632.1">
    <property type="nucleotide sequence ID" value="NZ_JARSFG010000016.1"/>
</dbReference>
<dbReference type="AlphaFoldDB" id="A0AAW9NWU2"/>
<dbReference type="Pfam" id="PF12867">
    <property type="entry name" value="DinB_2"/>
    <property type="match status" value="1"/>
</dbReference>
<dbReference type="GO" id="GO:0016787">
    <property type="term" value="F:hydrolase activity"/>
    <property type="evidence" value="ECO:0007669"/>
    <property type="project" value="UniProtKB-UniRule"/>
</dbReference>
<dbReference type="InterPro" id="IPR034660">
    <property type="entry name" value="DinB/YfiT-like"/>
</dbReference>
<keyword evidence="1 5" id="KW-0963">Cytoplasm</keyword>
<dbReference type="NCBIfam" id="NF009807">
    <property type="entry name" value="PRK13291.1"/>
    <property type="match status" value="1"/>
</dbReference>
<evidence type="ECO:0000313" key="8">
    <source>
        <dbReference type="Proteomes" id="UP001344888"/>
    </source>
</evidence>